<proteinExistence type="predicted"/>
<name>A0ACC0MDI9_RHOML</name>
<evidence type="ECO:0000313" key="1">
    <source>
        <dbReference type="EMBL" id="KAI8538363.1"/>
    </source>
</evidence>
<organism evidence="1 2">
    <name type="scientific">Rhododendron molle</name>
    <name type="common">Chinese azalea</name>
    <name type="synonym">Azalea mollis</name>
    <dbReference type="NCBI Taxonomy" id="49168"/>
    <lineage>
        <taxon>Eukaryota</taxon>
        <taxon>Viridiplantae</taxon>
        <taxon>Streptophyta</taxon>
        <taxon>Embryophyta</taxon>
        <taxon>Tracheophyta</taxon>
        <taxon>Spermatophyta</taxon>
        <taxon>Magnoliopsida</taxon>
        <taxon>eudicotyledons</taxon>
        <taxon>Gunneridae</taxon>
        <taxon>Pentapetalae</taxon>
        <taxon>asterids</taxon>
        <taxon>Ericales</taxon>
        <taxon>Ericaceae</taxon>
        <taxon>Ericoideae</taxon>
        <taxon>Rhodoreae</taxon>
        <taxon>Rhododendron</taxon>
    </lineage>
</organism>
<reference evidence="1" key="1">
    <citation type="submission" date="2022-02" db="EMBL/GenBank/DDBJ databases">
        <title>Plant Genome Project.</title>
        <authorList>
            <person name="Zhang R.-G."/>
        </authorList>
    </citation>
    <scope>NUCLEOTIDE SEQUENCE</scope>
    <source>
        <strain evidence="1">AT1</strain>
    </source>
</reference>
<evidence type="ECO:0000313" key="2">
    <source>
        <dbReference type="Proteomes" id="UP001062846"/>
    </source>
</evidence>
<dbReference type="EMBL" id="CM046396">
    <property type="protein sequence ID" value="KAI8538363.1"/>
    <property type="molecule type" value="Genomic_DNA"/>
</dbReference>
<comment type="caution">
    <text evidence="1">The sequence shown here is derived from an EMBL/GenBank/DDBJ whole genome shotgun (WGS) entry which is preliminary data.</text>
</comment>
<dbReference type="Proteomes" id="UP001062846">
    <property type="component" value="Chromosome 9"/>
</dbReference>
<keyword evidence="2" id="KW-1185">Reference proteome</keyword>
<sequence>MKVILVKPVAVVPWVMILGQAKGKGVVAEEEETTAEAILFKEEDVAFRPVATMATSSSHVPITKYHIAKHLPDEMLAKLLEDNPMIGEIVLKVKEDRARAIEALEAAERAERERAGPEGLAADMEAEERKAEEVQGPRVRAMDEAGAVTCPKFSVEAYMPPRPHLFVPSGF</sequence>
<protein>
    <submittedName>
        <fullName evidence="1">Uncharacterized protein</fullName>
    </submittedName>
</protein>
<gene>
    <name evidence="1" type="ORF">RHMOL_Rhmol09G0096900</name>
</gene>
<accession>A0ACC0MDI9</accession>